<accession>A0ABV0PJ01</accession>
<evidence type="ECO:0000256" key="1">
    <source>
        <dbReference type="SAM" id="MobiDB-lite"/>
    </source>
</evidence>
<feature type="compositionally biased region" description="Low complexity" evidence="1">
    <location>
        <begin position="58"/>
        <end position="70"/>
    </location>
</feature>
<proteinExistence type="predicted"/>
<evidence type="ECO:0000313" key="3">
    <source>
        <dbReference type="Proteomes" id="UP001476798"/>
    </source>
</evidence>
<gene>
    <name evidence="2" type="ORF">GOODEAATRI_032661</name>
</gene>
<feature type="compositionally biased region" description="Polar residues" evidence="1">
    <location>
        <begin position="76"/>
        <end position="85"/>
    </location>
</feature>
<name>A0ABV0PJ01_9TELE</name>
<keyword evidence="3" id="KW-1185">Reference proteome</keyword>
<protein>
    <submittedName>
        <fullName evidence="2">Uncharacterized protein</fullName>
    </submittedName>
</protein>
<comment type="caution">
    <text evidence="2">The sequence shown here is derived from an EMBL/GenBank/DDBJ whole genome shotgun (WGS) entry which is preliminary data.</text>
</comment>
<dbReference type="Proteomes" id="UP001476798">
    <property type="component" value="Unassembled WGS sequence"/>
</dbReference>
<organism evidence="2 3">
    <name type="scientific">Goodea atripinnis</name>
    <dbReference type="NCBI Taxonomy" id="208336"/>
    <lineage>
        <taxon>Eukaryota</taxon>
        <taxon>Metazoa</taxon>
        <taxon>Chordata</taxon>
        <taxon>Craniata</taxon>
        <taxon>Vertebrata</taxon>
        <taxon>Euteleostomi</taxon>
        <taxon>Actinopterygii</taxon>
        <taxon>Neopterygii</taxon>
        <taxon>Teleostei</taxon>
        <taxon>Neoteleostei</taxon>
        <taxon>Acanthomorphata</taxon>
        <taxon>Ovalentaria</taxon>
        <taxon>Atherinomorphae</taxon>
        <taxon>Cyprinodontiformes</taxon>
        <taxon>Goodeidae</taxon>
        <taxon>Goodea</taxon>
    </lineage>
</organism>
<sequence>MMQSFAYFIYSVISRLQKALCFIINKKFLLILIVFRFIRNRVAGAADSVDTHRHTQTSLSPDTSSSSSGRSPRRFQASQETQGMSQFRGWILRRTRSTWAGSFVNS</sequence>
<reference evidence="2 3" key="1">
    <citation type="submission" date="2021-06" db="EMBL/GenBank/DDBJ databases">
        <authorList>
            <person name="Palmer J.M."/>
        </authorList>
    </citation>
    <scope>NUCLEOTIDE SEQUENCE [LARGE SCALE GENOMIC DNA]</scope>
    <source>
        <strain evidence="2 3">GA_2019</strain>
        <tissue evidence="2">Muscle</tissue>
    </source>
</reference>
<dbReference type="EMBL" id="JAHRIO010076203">
    <property type="protein sequence ID" value="MEQ2183453.1"/>
    <property type="molecule type" value="Genomic_DNA"/>
</dbReference>
<feature type="region of interest" description="Disordered" evidence="1">
    <location>
        <begin position="47"/>
        <end position="89"/>
    </location>
</feature>
<evidence type="ECO:0000313" key="2">
    <source>
        <dbReference type="EMBL" id="MEQ2183453.1"/>
    </source>
</evidence>